<dbReference type="RefSeq" id="WP_093363048.1">
    <property type="nucleotide sequence ID" value="NZ_FOLG01000031.1"/>
</dbReference>
<name>A0A1I1RMN6_9RHOB</name>
<keyword evidence="2" id="KW-0560">Oxidoreductase</keyword>
<keyword evidence="3" id="KW-1185">Reference proteome</keyword>
<dbReference type="Pfam" id="PF00903">
    <property type="entry name" value="Glyoxalase"/>
    <property type="match status" value="1"/>
</dbReference>
<reference evidence="2 3" key="1">
    <citation type="submission" date="2016-10" db="EMBL/GenBank/DDBJ databases">
        <authorList>
            <person name="de Groot N.N."/>
        </authorList>
    </citation>
    <scope>NUCLEOTIDE SEQUENCE [LARGE SCALE GENOMIC DNA]</scope>
    <source>
        <strain evidence="2 3">DSM 19548</strain>
    </source>
</reference>
<dbReference type="SUPFAM" id="SSF54593">
    <property type="entry name" value="Glyoxalase/Bleomycin resistance protein/Dihydroxybiphenyl dioxygenase"/>
    <property type="match status" value="1"/>
</dbReference>
<sequence length="130" mass="13590">MIDHIGFAVSDISTARDFYAAALAPLGIEVMMEVTEEMTGGHGAHVGFGGADKPYFWIGSGRTAVTGVHVAFAAQTRELVDAFYAAAMAAGGTDNGAPGLRPEYHPNYYGAFVLDPDGNNIEAVCHAPVD</sequence>
<organism evidence="2 3">
    <name type="scientific">Tropicimonas isoalkanivorans</name>
    <dbReference type="NCBI Taxonomy" id="441112"/>
    <lineage>
        <taxon>Bacteria</taxon>
        <taxon>Pseudomonadati</taxon>
        <taxon>Pseudomonadota</taxon>
        <taxon>Alphaproteobacteria</taxon>
        <taxon>Rhodobacterales</taxon>
        <taxon>Roseobacteraceae</taxon>
        <taxon>Tropicimonas</taxon>
    </lineage>
</organism>
<dbReference type="STRING" id="441112.SAMN04488094_13119"/>
<dbReference type="InterPro" id="IPR004360">
    <property type="entry name" value="Glyas_Fos-R_dOase_dom"/>
</dbReference>
<dbReference type="PANTHER" id="PTHR35006:SF2">
    <property type="entry name" value="GLYOXALASE FAMILY PROTEIN (AFU_ORTHOLOGUE AFUA_5G14830)"/>
    <property type="match status" value="1"/>
</dbReference>
<dbReference type="OrthoDB" id="9807407at2"/>
<dbReference type="PROSITE" id="PS51819">
    <property type="entry name" value="VOC"/>
    <property type="match status" value="1"/>
</dbReference>
<evidence type="ECO:0000313" key="3">
    <source>
        <dbReference type="Proteomes" id="UP000198728"/>
    </source>
</evidence>
<dbReference type="EMBL" id="FOLG01000031">
    <property type="protein sequence ID" value="SFD31680.1"/>
    <property type="molecule type" value="Genomic_DNA"/>
</dbReference>
<evidence type="ECO:0000259" key="1">
    <source>
        <dbReference type="PROSITE" id="PS51819"/>
    </source>
</evidence>
<dbReference type="Gene3D" id="3.10.180.10">
    <property type="entry name" value="2,3-Dihydroxybiphenyl 1,2-Dioxygenase, domain 1"/>
    <property type="match status" value="1"/>
</dbReference>
<dbReference type="InterPro" id="IPR029068">
    <property type="entry name" value="Glyas_Bleomycin-R_OHBP_Dase"/>
</dbReference>
<feature type="domain" description="VOC" evidence="1">
    <location>
        <begin position="1"/>
        <end position="126"/>
    </location>
</feature>
<dbReference type="AlphaFoldDB" id="A0A1I1RMN6"/>
<evidence type="ECO:0000313" key="2">
    <source>
        <dbReference type="EMBL" id="SFD31680.1"/>
    </source>
</evidence>
<dbReference type="GO" id="GO:0051213">
    <property type="term" value="F:dioxygenase activity"/>
    <property type="evidence" value="ECO:0007669"/>
    <property type="project" value="UniProtKB-KW"/>
</dbReference>
<dbReference type="InterPro" id="IPR037523">
    <property type="entry name" value="VOC_core"/>
</dbReference>
<accession>A0A1I1RMN6</accession>
<protein>
    <submittedName>
        <fullName evidence="2">Catechol 2,3-dioxygenase</fullName>
    </submittedName>
</protein>
<dbReference type="PANTHER" id="PTHR35006">
    <property type="entry name" value="GLYOXALASE FAMILY PROTEIN (AFU_ORTHOLOGUE AFUA_5G14830)"/>
    <property type="match status" value="1"/>
</dbReference>
<dbReference type="CDD" id="cd07262">
    <property type="entry name" value="VOC_like"/>
    <property type="match status" value="1"/>
</dbReference>
<gene>
    <name evidence="2" type="ORF">SAMN04488094_13119</name>
</gene>
<proteinExistence type="predicted"/>
<keyword evidence="2" id="KW-0223">Dioxygenase</keyword>
<dbReference type="Proteomes" id="UP000198728">
    <property type="component" value="Unassembled WGS sequence"/>
</dbReference>